<organism evidence="2 3">
    <name type="scientific">Azospirillum oleiclasticum</name>
    <dbReference type="NCBI Taxonomy" id="2735135"/>
    <lineage>
        <taxon>Bacteria</taxon>
        <taxon>Pseudomonadati</taxon>
        <taxon>Pseudomonadota</taxon>
        <taxon>Alphaproteobacteria</taxon>
        <taxon>Rhodospirillales</taxon>
        <taxon>Azospirillaceae</taxon>
        <taxon>Azospirillum</taxon>
    </lineage>
</organism>
<gene>
    <name evidence="2" type="ORF">HND93_21040</name>
</gene>
<dbReference type="RefSeq" id="WP_180283984.1">
    <property type="nucleotide sequence ID" value="NZ_JABFDB010000016.1"/>
</dbReference>
<feature type="domain" description="DUF4007" evidence="1">
    <location>
        <begin position="3"/>
        <end position="263"/>
    </location>
</feature>
<keyword evidence="3" id="KW-1185">Reference proteome</keyword>
<dbReference type="Pfam" id="PF13182">
    <property type="entry name" value="DUF4007"/>
    <property type="match status" value="1"/>
</dbReference>
<comment type="caution">
    <text evidence="2">The sequence shown here is derived from an EMBL/GenBank/DDBJ whole genome shotgun (WGS) entry which is preliminary data.</text>
</comment>
<evidence type="ECO:0000313" key="2">
    <source>
        <dbReference type="EMBL" id="NYZ22206.1"/>
    </source>
</evidence>
<dbReference type="Proteomes" id="UP000584642">
    <property type="component" value="Unassembled WGS sequence"/>
</dbReference>
<dbReference type="EMBL" id="JABFDB010000016">
    <property type="protein sequence ID" value="NYZ22206.1"/>
    <property type="molecule type" value="Genomic_DNA"/>
</dbReference>
<reference evidence="2 3" key="1">
    <citation type="submission" date="2020-05" db="EMBL/GenBank/DDBJ databases">
        <title>Azospirillum oleiclasticum sp. nov, a nitrogen-fixing and heavy crude oil-emulsifying bacterium isolated from the crude oil of Yumen Oilfield.</title>
        <authorList>
            <person name="Wu D."/>
            <person name="Cai M."/>
            <person name="Zhang X."/>
        </authorList>
    </citation>
    <scope>NUCLEOTIDE SEQUENCE [LARGE SCALE GENOMIC DNA]</scope>
    <source>
        <strain evidence="2 3">ROY-1-1-2</strain>
    </source>
</reference>
<sequence length="293" mass="32388">MRFGGHETFAVRETWLSKGLRLAAEDAHAFDDPLVADSLGVGVNMAKSIRHWLRLTRLAASLGKDGFAPTPLGRLVLKHDPAMLRPATWWALHVNVASQSGEAVAWHWIFSRFPGDHRFDRRQCAEALNRHLEAEGHRMPSPRSVSSDIAVLLSSYAKPVPPSDEDPEEAVDPPFRQLGLMVHYRASDTFRIDRGPKPIPPEILCYSLATTFMGERSAGGWFDVHMREAVGRPGGPGRVLALSSDAFAACLAETERVLGRTSLRSEMLGGDRVIRVPAFPSADWLAEHFRRAG</sequence>
<evidence type="ECO:0000259" key="1">
    <source>
        <dbReference type="Pfam" id="PF13182"/>
    </source>
</evidence>
<name>A0ABX2TFX0_9PROT</name>
<dbReference type="InterPro" id="IPR025248">
    <property type="entry name" value="DUF4007"/>
</dbReference>
<evidence type="ECO:0000313" key="3">
    <source>
        <dbReference type="Proteomes" id="UP000584642"/>
    </source>
</evidence>
<proteinExistence type="predicted"/>
<accession>A0ABX2TFX0</accession>
<protein>
    <submittedName>
        <fullName evidence="2">DUF4007 family protein</fullName>
    </submittedName>
</protein>